<evidence type="ECO:0000256" key="3">
    <source>
        <dbReference type="SAM" id="SignalP"/>
    </source>
</evidence>
<keyword evidence="2" id="KW-0560">Oxidoreductase</keyword>
<evidence type="ECO:0000259" key="4">
    <source>
        <dbReference type="PROSITE" id="PS51387"/>
    </source>
</evidence>
<dbReference type="InterPro" id="IPR006094">
    <property type="entry name" value="Oxid_FAD_bind_N"/>
</dbReference>
<dbReference type="InterPro" id="IPR036318">
    <property type="entry name" value="FAD-bd_PCMH-like_sf"/>
</dbReference>
<keyword evidence="3" id="KW-0732">Signal</keyword>
<evidence type="ECO:0000313" key="6">
    <source>
        <dbReference type="Proteomes" id="UP000298030"/>
    </source>
</evidence>
<dbReference type="SUPFAM" id="SSF56176">
    <property type="entry name" value="FAD-binding/transporter-associated domain-like"/>
    <property type="match status" value="1"/>
</dbReference>
<evidence type="ECO:0000256" key="1">
    <source>
        <dbReference type="ARBA" id="ARBA00005466"/>
    </source>
</evidence>
<dbReference type="EMBL" id="QPFP01000021">
    <property type="protein sequence ID" value="TEB30895.1"/>
    <property type="molecule type" value="Genomic_DNA"/>
</dbReference>
<comment type="similarity">
    <text evidence="1">Belongs to the oxygen-dependent FAD-linked oxidoreductase family.</text>
</comment>
<evidence type="ECO:0000256" key="2">
    <source>
        <dbReference type="ARBA" id="ARBA00023002"/>
    </source>
</evidence>
<feature type="domain" description="FAD-binding PCMH-type" evidence="4">
    <location>
        <begin position="123"/>
        <end position="308"/>
    </location>
</feature>
<sequence>MARFSLLHAFTLLSTALLAAGGPPTRCKCLYRQTCWPSQQAFDALQSQLSQPLLHPKPIPFPCYRGGNASNACQDIRDHFTEGLWRADIPGVMQHNNFNAFIFPNNTISKCPLNPTNGETCEQGSVPPIGVDAHSPKDVQEALRFAKQYNLKLVIHNTGHDFLGRSAGRGGFMIWTHRLKDITFHDSFVPLNQPGNAGVEAVTLGAGVQWTEAYTAVHARGKTIVGGISTNGTVGAAGGWILGGGHSALTPTFGFGVDNVLEFKVVAANGKFITVNAQSNPRLFWALRGGGGGTFGVVTSVTYKLHPKVPVSGLFIIANLHEPGTRPTNRDGIRPNSPNAVRQGVGRLRKLLCDLGLVDFLGRAERVSSRGQLLNATAPFDSFFDWYDFIFAQASSQVGVAIEISSRLLSKDTALNRPEEVAKTLLSLPRGVAFNSVAGGAASRIDPASTAFHPAWRRAIAEVAISEPVDPENTPVETVRAAQDRLKASTKLLDTITTDSAAYYNEATLHEVDFRKSFWGPNYPKLKEIKNQYDPTSLFVVARGVGSEEWDAELNCRK</sequence>
<keyword evidence="6" id="KW-1185">Reference proteome</keyword>
<dbReference type="PANTHER" id="PTHR13878">
    <property type="entry name" value="GULONOLACTONE OXIDASE"/>
    <property type="match status" value="1"/>
</dbReference>
<dbReference type="OrthoDB" id="9983560at2759"/>
<evidence type="ECO:0000313" key="5">
    <source>
        <dbReference type="EMBL" id="TEB30895.1"/>
    </source>
</evidence>
<proteinExistence type="inferred from homology"/>
<feature type="chain" id="PRO_5021496831" evidence="3">
    <location>
        <begin position="22"/>
        <end position="558"/>
    </location>
</feature>
<dbReference type="Gene3D" id="3.40.462.20">
    <property type="match status" value="1"/>
</dbReference>
<dbReference type="PANTHER" id="PTHR13878:SF91">
    <property type="entry name" value="FAD BINDING DOMAIN PROTEIN (AFU_ORTHOLOGUE AFUA_6G12070)-RELATED"/>
    <property type="match status" value="1"/>
</dbReference>
<dbReference type="GO" id="GO:0016491">
    <property type="term" value="F:oxidoreductase activity"/>
    <property type="evidence" value="ECO:0007669"/>
    <property type="project" value="UniProtKB-KW"/>
</dbReference>
<accession>A0A4Y7T9P4</accession>
<dbReference type="InterPro" id="IPR016169">
    <property type="entry name" value="FAD-bd_PCMH_sub2"/>
</dbReference>
<dbReference type="Pfam" id="PF01565">
    <property type="entry name" value="FAD_binding_4"/>
    <property type="match status" value="1"/>
</dbReference>
<gene>
    <name evidence="5" type="ORF">FA13DRAFT_1792026</name>
</gene>
<name>A0A4Y7T9P4_COPMI</name>
<dbReference type="InterPro" id="IPR016166">
    <property type="entry name" value="FAD-bd_PCMH"/>
</dbReference>
<comment type="caution">
    <text evidence="5">The sequence shown here is derived from an EMBL/GenBank/DDBJ whole genome shotgun (WGS) entry which is preliminary data.</text>
</comment>
<dbReference type="AlphaFoldDB" id="A0A4Y7T9P4"/>
<dbReference type="STRING" id="71717.A0A4Y7T9P4"/>
<dbReference type="InterPro" id="IPR050432">
    <property type="entry name" value="FAD-linked_Oxidoreductases_BP"/>
</dbReference>
<dbReference type="Proteomes" id="UP000298030">
    <property type="component" value="Unassembled WGS sequence"/>
</dbReference>
<dbReference type="Gene3D" id="3.30.465.10">
    <property type="match status" value="2"/>
</dbReference>
<dbReference type="PROSITE" id="PS51387">
    <property type="entry name" value="FAD_PCMH"/>
    <property type="match status" value="1"/>
</dbReference>
<dbReference type="GO" id="GO:0071949">
    <property type="term" value="F:FAD binding"/>
    <property type="evidence" value="ECO:0007669"/>
    <property type="project" value="InterPro"/>
</dbReference>
<feature type="signal peptide" evidence="3">
    <location>
        <begin position="1"/>
        <end position="21"/>
    </location>
</feature>
<organism evidence="5 6">
    <name type="scientific">Coprinellus micaceus</name>
    <name type="common">Glistening ink-cap mushroom</name>
    <name type="synonym">Coprinus micaceus</name>
    <dbReference type="NCBI Taxonomy" id="71717"/>
    <lineage>
        <taxon>Eukaryota</taxon>
        <taxon>Fungi</taxon>
        <taxon>Dikarya</taxon>
        <taxon>Basidiomycota</taxon>
        <taxon>Agaricomycotina</taxon>
        <taxon>Agaricomycetes</taxon>
        <taxon>Agaricomycetidae</taxon>
        <taxon>Agaricales</taxon>
        <taxon>Agaricineae</taxon>
        <taxon>Psathyrellaceae</taxon>
        <taxon>Coprinellus</taxon>
    </lineage>
</organism>
<dbReference type="InterPro" id="IPR012951">
    <property type="entry name" value="BBE"/>
</dbReference>
<dbReference type="Pfam" id="PF08031">
    <property type="entry name" value="BBE"/>
    <property type="match status" value="1"/>
</dbReference>
<protein>
    <submittedName>
        <fullName evidence="5">FAD binding domain-containing protein</fullName>
    </submittedName>
</protein>
<reference evidence="5 6" key="1">
    <citation type="journal article" date="2019" name="Nat. Ecol. Evol.">
        <title>Megaphylogeny resolves global patterns of mushroom evolution.</title>
        <authorList>
            <person name="Varga T."/>
            <person name="Krizsan K."/>
            <person name="Foldi C."/>
            <person name="Dima B."/>
            <person name="Sanchez-Garcia M."/>
            <person name="Sanchez-Ramirez S."/>
            <person name="Szollosi G.J."/>
            <person name="Szarkandi J.G."/>
            <person name="Papp V."/>
            <person name="Albert L."/>
            <person name="Andreopoulos W."/>
            <person name="Angelini C."/>
            <person name="Antonin V."/>
            <person name="Barry K.W."/>
            <person name="Bougher N.L."/>
            <person name="Buchanan P."/>
            <person name="Buyck B."/>
            <person name="Bense V."/>
            <person name="Catcheside P."/>
            <person name="Chovatia M."/>
            <person name="Cooper J."/>
            <person name="Damon W."/>
            <person name="Desjardin D."/>
            <person name="Finy P."/>
            <person name="Geml J."/>
            <person name="Haridas S."/>
            <person name="Hughes K."/>
            <person name="Justo A."/>
            <person name="Karasinski D."/>
            <person name="Kautmanova I."/>
            <person name="Kiss B."/>
            <person name="Kocsube S."/>
            <person name="Kotiranta H."/>
            <person name="LaButti K.M."/>
            <person name="Lechner B.E."/>
            <person name="Liimatainen K."/>
            <person name="Lipzen A."/>
            <person name="Lukacs Z."/>
            <person name="Mihaltcheva S."/>
            <person name="Morgado L.N."/>
            <person name="Niskanen T."/>
            <person name="Noordeloos M.E."/>
            <person name="Ohm R.A."/>
            <person name="Ortiz-Santana B."/>
            <person name="Ovrebo C."/>
            <person name="Racz N."/>
            <person name="Riley R."/>
            <person name="Savchenko A."/>
            <person name="Shiryaev A."/>
            <person name="Soop K."/>
            <person name="Spirin V."/>
            <person name="Szebenyi C."/>
            <person name="Tomsovsky M."/>
            <person name="Tulloss R.E."/>
            <person name="Uehling J."/>
            <person name="Grigoriev I.V."/>
            <person name="Vagvolgyi C."/>
            <person name="Papp T."/>
            <person name="Martin F.M."/>
            <person name="Miettinen O."/>
            <person name="Hibbett D.S."/>
            <person name="Nagy L.G."/>
        </authorList>
    </citation>
    <scope>NUCLEOTIDE SEQUENCE [LARGE SCALE GENOMIC DNA]</scope>
    <source>
        <strain evidence="5 6">FP101781</strain>
    </source>
</reference>